<feature type="transmembrane region" description="Helical" evidence="6">
    <location>
        <begin position="546"/>
        <end position="567"/>
    </location>
</feature>
<name>A0A941ILD8_9ACTN</name>
<dbReference type="Gene3D" id="1.20.1740.10">
    <property type="entry name" value="Amino acid/polyamine transporter I"/>
    <property type="match status" value="1"/>
</dbReference>
<feature type="compositionally biased region" description="Polar residues" evidence="5">
    <location>
        <begin position="605"/>
        <end position="624"/>
    </location>
</feature>
<feature type="transmembrane region" description="Helical" evidence="6">
    <location>
        <begin position="449"/>
        <end position="467"/>
    </location>
</feature>
<evidence type="ECO:0000256" key="2">
    <source>
        <dbReference type="ARBA" id="ARBA00022692"/>
    </source>
</evidence>
<evidence type="ECO:0000256" key="1">
    <source>
        <dbReference type="ARBA" id="ARBA00004141"/>
    </source>
</evidence>
<evidence type="ECO:0000256" key="3">
    <source>
        <dbReference type="ARBA" id="ARBA00022989"/>
    </source>
</evidence>
<feature type="transmembrane region" description="Helical" evidence="6">
    <location>
        <begin position="473"/>
        <end position="491"/>
    </location>
</feature>
<comment type="caution">
    <text evidence="7">The sequence shown here is derived from an EMBL/GenBank/DDBJ whole genome shotgun (WGS) entry which is preliminary data.</text>
</comment>
<feature type="transmembrane region" description="Helical" evidence="6">
    <location>
        <begin position="229"/>
        <end position="252"/>
    </location>
</feature>
<dbReference type="EMBL" id="JAGSOG010000018">
    <property type="protein sequence ID" value="MBR7832890.1"/>
    <property type="molecule type" value="Genomic_DNA"/>
</dbReference>
<dbReference type="AlphaFoldDB" id="A0A941ILD8"/>
<dbReference type="GO" id="GO:0016020">
    <property type="term" value="C:membrane"/>
    <property type="evidence" value="ECO:0007669"/>
    <property type="project" value="UniProtKB-SubCell"/>
</dbReference>
<dbReference type="RefSeq" id="WP_212527414.1">
    <property type="nucleotide sequence ID" value="NZ_JAGSOG010000018.1"/>
</dbReference>
<keyword evidence="2 6" id="KW-0812">Transmembrane</keyword>
<gene>
    <name evidence="7" type="ORF">KDL01_06430</name>
</gene>
<keyword evidence="3 6" id="KW-1133">Transmembrane helix</keyword>
<feature type="transmembrane region" description="Helical" evidence="6">
    <location>
        <begin position="145"/>
        <end position="162"/>
    </location>
</feature>
<dbReference type="PANTHER" id="PTHR47547">
    <property type="match status" value="1"/>
</dbReference>
<feature type="transmembrane region" description="Helical" evidence="6">
    <location>
        <begin position="520"/>
        <end position="540"/>
    </location>
</feature>
<reference evidence="7" key="1">
    <citation type="submission" date="2021-04" db="EMBL/GenBank/DDBJ databases">
        <title>Genome based classification of Actinospica acidithermotolerans sp. nov., an actinobacterium isolated from an Indonesian hot spring.</title>
        <authorList>
            <person name="Kusuma A.B."/>
            <person name="Putra K.E."/>
            <person name="Nafisah S."/>
            <person name="Loh J."/>
            <person name="Nouioui I."/>
            <person name="Goodfellow M."/>
        </authorList>
    </citation>
    <scope>NUCLEOTIDE SEQUENCE</scope>
    <source>
        <strain evidence="7">CSCA 57</strain>
    </source>
</reference>
<evidence type="ECO:0000313" key="8">
    <source>
        <dbReference type="Proteomes" id="UP000675781"/>
    </source>
</evidence>
<dbReference type="Proteomes" id="UP000675781">
    <property type="component" value="Unassembled WGS sequence"/>
</dbReference>
<feature type="transmembrane region" description="Helical" evidence="6">
    <location>
        <begin position="53"/>
        <end position="75"/>
    </location>
</feature>
<feature type="transmembrane region" description="Helical" evidence="6">
    <location>
        <begin position="323"/>
        <end position="344"/>
    </location>
</feature>
<evidence type="ECO:0000256" key="5">
    <source>
        <dbReference type="SAM" id="MobiDB-lite"/>
    </source>
</evidence>
<keyword evidence="8" id="KW-1185">Reference proteome</keyword>
<feature type="region of interest" description="Disordered" evidence="5">
    <location>
        <begin position="601"/>
        <end position="624"/>
    </location>
</feature>
<dbReference type="InterPro" id="IPR002293">
    <property type="entry name" value="AA/rel_permease1"/>
</dbReference>
<feature type="transmembrane region" description="Helical" evidence="6">
    <location>
        <begin position="169"/>
        <end position="192"/>
    </location>
</feature>
<evidence type="ECO:0000256" key="4">
    <source>
        <dbReference type="ARBA" id="ARBA00023136"/>
    </source>
</evidence>
<dbReference type="Pfam" id="PF13520">
    <property type="entry name" value="AA_permease_2"/>
    <property type="match status" value="1"/>
</dbReference>
<proteinExistence type="predicted"/>
<feature type="transmembrane region" description="Helical" evidence="6">
    <location>
        <begin position="386"/>
        <end position="403"/>
    </location>
</feature>
<feature type="transmembrane region" description="Helical" evidence="6">
    <location>
        <begin position="409"/>
        <end position="437"/>
    </location>
</feature>
<feature type="transmembrane region" description="Helical" evidence="6">
    <location>
        <begin position="272"/>
        <end position="294"/>
    </location>
</feature>
<sequence>MSAPAAESLDAPERRADRRRLSAPALFFLAAGGVIGSGWTLGGLLADQGAGSWAVFSWLIGGGLMLVIASVMVILSTVAPKTGGLIFLPLQASGPVLATVVAAGLWVFYAINPASEAVAMTRALSGWTQARGVIPAHGNGLTGTGLGWAVALMLAVTAVNLLGPRLFLVVNGVLTVFKILVPVLIVLLLLYAELHPSGRAIHVSAAPAPLPTASVASSGASSSSGHNDLATVLTTVTANGVIYAYLGFQGPLDFAGSVRRSGRGEAARMRRAVYGTVCGSILLYVALQLVVVYLRHHTGSAQTPYTDFAQTVAPSWAAHPMSILINLDQVLSPAGAAMVFTYVLTREVAALSRAHLTHRGLQMSRYSVIAVRGARLRRLVGERLDVYWLILIVDFVISTVALLCMDGNWIVLGSITTVLALVVYVTPSVVLAALGRGARRDTVRRRHRVLAEAAFVSIAVIFLLAGWDRLWPGMTALTVGCVLLFGMPKWADGRRWYDARLHAPQLLRLRGEHANSARSAWLLYGFFGVITLVSLLNEFVWPTHLAVRLATAVPVAALAAVVFRALVDLSEQYMAVHPPTLPEPMRARDAADGAAIHGLEPALPAQSSPSSETALPSQPAQASG</sequence>
<protein>
    <submittedName>
        <fullName evidence="7">APC family permease</fullName>
    </submittedName>
</protein>
<feature type="transmembrane region" description="Helical" evidence="6">
    <location>
        <begin position="21"/>
        <end position="41"/>
    </location>
</feature>
<comment type="subcellular location">
    <subcellularLocation>
        <location evidence="1">Membrane</location>
        <topology evidence="1">Multi-pass membrane protein</topology>
    </subcellularLocation>
</comment>
<keyword evidence="4 6" id="KW-0472">Membrane</keyword>
<feature type="transmembrane region" description="Helical" evidence="6">
    <location>
        <begin position="87"/>
        <end position="111"/>
    </location>
</feature>
<dbReference type="PANTHER" id="PTHR47547:SF1">
    <property type="entry name" value="ASPARTATE-PROTON SYMPORTER"/>
    <property type="match status" value="1"/>
</dbReference>
<evidence type="ECO:0000313" key="7">
    <source>
        <dbReference type="EMBL" id="MBR7832890.1"/>
    </source>
</evidence>
<dbReference type="InterPro" id="IPR052962">
    <property type="entry name" value="AA_Transporter_AGT"/>
</dbReference>
<dbReference type="GO" id="GO:0022857">
    <property type="term" value="F:transmembrane transporter activity"/>
    <property type="evidence" value="ECO:0007669"/>
    <property type="project" value="InterPro"/>
</dbReference>
<accession>A0A941ILD8</accession>
<organism evidence="7 8">
    <name type="scientific">Actinospica durhamensis</name>
    <dbReference type="NCBI Taxonomy" id="1508375"/>
    <lineage>
        <taxon>Bacteria</taxon>
        <taxon>Bacillati</taxon>
        <taxon>Actinomycetota</taxon>
        <taxon>Actinomycetes</taxon>
        <taxon>Catenulisporales</taxon>
        <taxon>Actinospicaceae</taxon>
        <taxon>Actinospica</taxon>
    </lineage>
</organism>
<evidence type="ECO:0000256" key="6">
    <source>
        <dbReference type="SAM" id="Phobius"/>
    </source>
</evidence>